<dbReference type="RefSeq" id="WP_268062725.1">
    <property type="nucleotide sequence ID" value="NZ_JAPQFJ010000024.1"/>
</dbReference>
<comment type="caution">
    <text evidence="11">The sequence shown here is derived from an EMBL/GenBank/DDBJ whole genome shotgun (WGS) entry which is preliminary data.</text>
</comment>
<feature type="transmembrane region" description="Helical" evidence="10">
    <location>
        <begin position="269"/>
        <end position="290"/>
    </location>
</feature>
<evidence type="ECO:0000256" key="7">
    <source>
        <dbReference type="ARBA" id="ARBA00022989"/>
    </source>
</evidence>
<feature type="transmembrane region" description="Helical" evidence="10">
    <location>
        <begin position="235"/>
        <end position="257"/>
    </location>
</feature>
<evidence type="ECO:0000313" key="11">
    <source>
        <dbReference type="EMBL" id="MCY6960288.1"/>
    </source>
</evidence>
<evidence type="ECO:0000256" key="9">
    <source>
        <dbReference type="ARBA" id="ARBA00023251"/>
    </source>
</evidence>
<evidence type="ECO:0000256" key="8">
    <source>
        <dbReference type="ARBA" id="ARBA00023136"/>
    </source>
</evidence>
<keyword evidence="9" id="KW-0046">Antibiotic resistance</keyword>
<reference evidence="11" key="1">
    <citation type="submission" date="2022-12" db="EMBL/GenBank/DDBJ databases">
        <title>Clostridium sp. nov., isolated from industrial wastewater.</title>
        <authorList>
            <person name="Jiayan W."/>
        </authorList>
    </citation>
    <scope>NUCLEOTIDE SEQUENCE</scope>
    <source>
        <strain evidence="11">ZC22-4</strain>
    </source>
</reference>
<evidence type="ECO:0000256" key="10">
    <source>
        <dbReference type="SAM" id="Phobius"/>
    </source>
</evidence>
<feature type="transmembrane region" description="Helical" evidence="10">
    <location>
        <begin position="195"/>
        <end position="214"/>
    </location>
</feature>
<feature type="transmembrane region" description="Helical" evidence="10">
    <location>
        <begin position="58"/>
        <end position="81"/>
    </location>
</feature>
<dbReference type="PANTHER" id="PTHR43823:SF3">
    <property type="entry name" value="MULTIDRUG EXPORT PROTEIN MEPA"/>
    <property type="match status" value="1"/>
</dbReference>
<dbReference type="InterPro" id="IPR002528">
    <property type="entry name" value="MATE_fam"/>
</dbReference>
<proteinExistence type="inferred from homology"/>
<protein>
    <recommendedName>
        <fullName evidence="3">Multidrug export protein MepA</fullName>
    </recommendedName>
</protein>
<comment type="subcellular location">
    <subcellularLocation>
        <location evidence="1">Cell membrane</location>
        <topology evidence="1">Multi-pass membrane protein</topology>
    </subcellularLocation>
</comment>
<keyword evidence="12" id="KW-1185">Reference proteome</keyword>
<evidence type="ECO:0000313" key="12">
    <source>
        <dbReference type="Proteomes" id="UP001144612"/>
    </source>
</evidence>
<feature type="transmembrane region" description="Helical" evidence="10">
    <location>
        <begin position="163"/>
        <end position="183"/>
    </location>
</feature>
<name>A0ABT4DF44_9CLOT</name>
<feature type="transmembrane region" description="Helical" evidence="10">
    <location>
        <begin position="311"/>
        <end position="334"/>
    </location>
</feature>
<dbReference type="InterPro" id="IPR045070">
    <property type="entry name" value="MATE_MepA-like"/>
</dbReference>
<keyword evidence="5" id="KW-1003">Cell membrane</keyword>
<gene>
    <name evidence="11" type="ORF">OW729_16850</name>
</gene>
<feature type="transmembrane region" description="Helical" evidence="10">
    <location>
        <begin position="135"/>
        <end position="156"/>
    </location>
</feature>
<feature type="transmembrane region" description="Helical" evidence="10">
    <location>
        <begin position="387"/>
        <end position="408"/>
    </location>
</feature>
<keyword evidence="7 10" id="KW-1133">Transmembrane helix</keyword>
<evidence type="ECO:0000256" key="1">
    <source>
        <dbReference type="ARBA" id="ARBA00004651"/>
    </source>
</evidence>
<keyword evidence="4" id="KW-0813">Transport</keyword>
<dbReference type="Proteomes" id="UP001144612">
    <property type="component" value="Unassembled WGS sequence"/>
</dbReference>
<dbReference type="PANTHER" id="PTHR43823">
    <property type="entry name" value="SPORULATION PROTEIN YKVU"/>
    <property type="match status" value="1"/>
</dbReference>
<evidence type="ECO:0000256" key="5">
    <source>
        <dbReference type="ARBA" id="ARBA00022475"/>
    </source>
</evidence>
<dbReference type="InterPro" id="IPR048279">
    <property type="entry name" value="MdtK-like"/>
</dbReference>
<dbReference type="PIRSF" id="PIRSF006603">
    <property type="entry name" value="DinF"/>
    <property type="match status" value="1"/>
</dbReference>
<organism evidence="11 12">
    <name type="scientific">Clostridium brassicae</name>
    <dbReference type="NCBI Taxonomy" id="2999072"/>
    <lineage>
        <taxon>Bacteria</taxon>
        <taxon>Bacillati</taxon>
        <taxon>Bacillota</taxon>
        <taxon>Clostridia</taxon>
        <taxon>Eubacteriales</taxon>
        <taxon>Clostridiaceae</taxon>
        <taxon>Clostridium</taxon>
    </lineage>
</organism>
<keyword evidence="8 10" id="KW-0472">Membrane</keyword>
<dbReference type="CDD" id="cd13143">
    <property type="entry name" value="MATE_MepA_like"/>
    <property type="match status" value="1"/>
</dbReference>
<evidence type="ECO:0000256" key="6">
    <source>
        <dbReference type="ARBA" id="ARBA00022692"/>
    </source>
</evidence>
<dbReference type="Pfam" id="PF01554">
    <property type="entry name" value="MatE"/>
    <property type="match status" value="2"/>
</dbReference>
<sequence>MNCETQNNNSMRKKFIRYVLPSVISMWVYSLYTMVDGIFVSWGVGTIAIASVNISMPFINFIFAISVFFATGASTLVAIAMGKKDLKKANEIFTMNFIVMVALSIIIAIITLLNLEKIATFLGASELTINYVKKYLRIIIIFNGFFIVSYCLEVFTKTDGFPYLAIVGVVASAIVNIVLDYFFVMKFHWGIKGAAYATGISQFVATLIYIIHFSMKKSRLKFVKCKVDFSVIREVLYIGLPDSLTEFSTGVVIYIFNQTILESIGDNGVVTYSIISYINLLVLMTMIGITQGMQPLCSFYYGKEDERAVNILFNMSTKSITIISLIIFAIINIFTPNIVKIFMDKASNEELFNYSIKAIRIFSLSFIIVGYNILISGFFASIAKPKYATIISLARGLVIITITLFIMTNAFGETGIWLSTAISELVTVIISVWILKNKQDSCFQMELSTSSKV</sequence>
<feature type="transmembrane region" description="Helical" evidence="10">
    <location>
        <begin position="414"/>
        <end position="435"/>
    </location>
</feature>
<comment type="similarity">
    <text evidence="2">Belongs to the multi antimicrobial extrusion (MATE) (TC 2.A.66.1) family. MepA subfamily.</text>
</comment>
<dbReference type="InterPro" id="IPR051327">
    <property type="entry name" value="MATE_MepA_subfamily"/>
</dbReference>
<feature type="transmembrane region" description="Helical" evidence="10">
    <location>
        <begin position="93"/>
        <end position="115"/>
    </location>
</feature>
<keyword evidence="6 10" id="KW-0812">Transmembrane</keyword>
<feature type="transmembrane region" description="Helical" evidence="10">
    <location>
        <begin position="19"/>
        <end position="52"/>
    </location>
</feature>
<evidence type="ECO:0000256" key="4">
    <source>
        <dbReference type="ARBA" id="ARBA00022448"/>
    </source>
</evidence>
<dbReference type="EMBL" id="JAPQFJ010000024">
    <property type="protein sequence ID" value="MCY6960288.1"/>
    <property type="molecule type" value="Genomic_DNA"/>
</dbReference>
<feature type="transmembrane region" description="Helical" evidence="10">
    <location>
        <begin position="354"/>
        <end position="375"/>
    </location>
</feature>
<accession>A0ABT4DF44</accession>
<evidence type="ECO:0000256" key="2">
    <source>
        <dbReference type="ARBA" id="ARBA00008417"/>
    </source>
</evidence>
<evidence type="ECO:0000256" key="3">
    <source>
        <dbReference type="ARBA" id="ARBA00022106"/>
    </source>
</evidence>